<dbReference type="Proteomes" id="UP001524473">
    <property type="component" value="Unassembled WGS sequence"/>
</dbReference>
<dbReference type="PANTHER" id="PTHR31901:SF9">
    <property type="entry name" value="GH3 DOMAIN-CONTAINING PROTEIN"/>
    <property type="match status" value="1"/>
</dbReference>
<proteinExistence type="predicted"/>
<evidence type="ECO:0000313" key="4">
    <source>
        <dbReference type="EMBL" id="MCQ4839689.1"/>
    </source>
</evidence>
<dbReference type="EMBL" id="JANFZH010000013">
    <property type="protein sequence ID" value="MCQ4839689.1"/>
    <property type="molecule type" value="Genomic_DNA"/>
</dbReference>
<protein>
    <submittedName>
        <fullName evidence="4">GH3 auxin-responsive promoter family protein</fullName>
    </submittedName>
</protein>
<keyword evidence="5" id="KW-1185">Reference proteome</keyword>
<accession>A0ABT1RYG4</accession>
<gene>
    <name evidence="4" type="ORF">NE695_07160</name>
</gene>
<dbReference type="Gene3D" id="3.40.50.12780">
    <property type="entry name" value="N-terminal domain of ligase-like"/>
    <property type="match status" value="1"/>
</dbReference>
<dbReference type="Pfam" id="PF23572">
    <property type="entry name" value="GH3_C"/>
    <property type="match status" value="1"/>
</dbReference>
<dbReference type="InterPro" id="IPR004993">
    <property type="entry name" value="GH3"/>
</dbReference>
<feature type="region of interest" description="Disordered" evidence="1">
    <location>
        <begin position="507"/>
        <end position="531"/>
    </location>
</feature>
<evidence type="ECO:0000259" key="3">
    <source>
        <dbReference type="Pfam" id="PF23572"/>
    </source>
</evidence>
<reference evidence="4 5" key="1">
    <citation type="submission" date="2022-06" db="EMBL/GenBank/DDBJ databases">
        <title>Isolation of gut microbiota from human fecal samples.</title>
        <authorList>
            <person name="Pamer E.G."/>
            <person name="Barat B."/>
            <person name="Waligurski E."/>
            <person name="Medina S."/>
            <person name="Paddock L."/>
            <person name="Mostad J."/>
        </authorList>
    </citation>
    <scope>NUCLEOTIDE SEQUENCE [LARGE SCALE GENOMIC DNA]</scope>
    <source>
        <strain evidence="4 5">DFI.9.73</strain>
    </source>
</reference>
<comment type="caution">
    <text evidence="4">The sequence shown here is derived from an EMBL/GenBank/DDBJ whole genome shotgun (WGS) entry which is preliminary data.</text>
</comment>
<dbReference type="InterPro" id="IPR055377">
    <property type="entry name" value="GH3_M"/>
</dbReference>
<sequence length="531" mass="60622">MLKKKQYREIWEQYCGFLDLDLPGYMKIQNRLLLEQIGLWADSQLGRSILKGKQPKTVEEFRRMVPLTTYEDYADVLLLKRDDMLPEKPLIWIQTTWEGGRHPVKLAPYTRGMLDTFRDNVVACELLCTSRAKGQFKTRPHDKILYGLAPLPYATGLLPVTLSEAVSIDFLPPVEEAVDMTFSQRNKAGFKLAMKQGLDYFFGLGSVAYAVSMSLGSMSSGGGLKSLLKCSPKMAVKILRGKYRCRREGRALMPKDLFELKGFMVAGTDNRCYRDDLEELWGVRPMELFAGTEPSLVGTETWTRNGIYFFPDTCFYEFIPEQDMMKSLSDPSFQPRTYLMDQVVPGEKYELAVTVFKGGAFARYRVGDVYRCAGLESREDGARIPRFEYVDRIPTIIDIGGFTRISEQGIKTVVELSGLPVTDWTARKEFSKENRPYMHLYVEMSPDSLVSSAVTAEILREQLSTYFRYIDQDYRDLKKILGIDPLQVTILRCGAFAACRERYGEPPRMNPSPHEMENLLSSQGFCERRGS</sequence>
<evidence type="ECO:0000259" key="2">
    <source>
        <dbReference type="Pfam" id="PF23571"/>
    </source>
</evidence>
<dbReference type="Pfam" id="PF23571">
    <property type="entry name" value="GH3_M"/>
    <property type="match status" value="1"/>
</dbReference>
<evidence type="ECO:0000256" key="1">
    <source>
        <dbReference type="SAM" id="MobiDB-lite"/>
    </source>
</evidence>
<dbReference type="InterPro" id="IPR042099">
    <property type="entry name" value="ANL_N_sf"/>
</dbReference>
<evidence type="ECO:0000313" key="5">
    <source>
        <dbReference type="Proteomes" id="UP001524473"/>
    </source>
</evidence>
<feature type="domain" description="GH3 C-terminal" evidence="3">
    <location>
        <begin position="410"/>
        <end position="502"/>
    </location>
</feature>
<name>A0ABT1RYG4_9FIRM</name>
<organism evidence="4 5">
    <name type="scientific">Neglectibacter timonensis</name>
    <dbReference type="NCBI Taxonomy" id="1776382"/>
    <lineage>
        <taxon>Bacteria</taxon>
        <taxon>Bacillati</taxon>
        <taxon>Bacillota</taxon>
        <taxon>Clostridia</taxon>
        <taxon>Eubacteriales</taxon>
        <taxon>Oscillospiraceae</taxon>
        <taxon>Neglectibacter</taxon>
    </lineage>
</organism>
<dbReference type="PANTHER" id="PTHR31901">
    <property type="entry name" value="GH3 DOMAIN-CONTAINING PROTEIN"/>
    <property type="match status" value="1"/>
</dbReference>
<feature type="domain" description="GH3 middle" evidence="2">
    <location>
        <begin position="309"/>
        <end position="377"/>
    </location>
</feature>
<dbReference type="InterPro" id="IPR055378">
    <property type="entry name" value="GH3_C"/>
</dbReference>